<comment type="subcellular location">
    <subcellularLocation>
        <location evidence="1">Secreted</location>
    </subcellularLocation>
</comment>
<evidence type="ECO:0000313" key="5">
    <source>
        <dbReference type="Proteomes" id="UP001198862"/>
    </source>
</evidence>
<dbReference type="EMBL" id="JAJISD010000010">
    <property type="protein sequence ID" value="MCC8431471.1"/>
    <property type="molecule type" value="Genomic_DNA"/>
</dbReference>
<keyword evidence="2" id="KW-0964">Secreted</keyword>
<evidence type="ECO:0000256" key="1">
    <source>
        <dbReference type="ARBA" id="ARBA00004613"/>
    </source>
</evidence>
<proteinExistence type="predicted"/>
<feature type="compositionally biased region" description="Gly residues" evidence="3">
    <location>
        <begin position="158"/>
        <end position="171"/>
    </location>
</feature>
<dbReference type="InterPro" id="IPR050557">
    <property type="entry name" value="RTX_toxin/Mannuronan_C5-epim"/>
</dbReference>
<dbReference type="InterPro" id="IPR001343">
    <property type="entry name" value="Hemolysn_Ca-bd"/>
</dbReference>
<dbReference type="Gene3D" id="2.150.10.10">
    <property type="entry name" value="Serralysin-like metalloprotease, C-terminal"/>
    <property type="match status" value="3"/>
</dbReference>
<dbReference type="InterPro" id="IPR018511">
    <property type="entry name" value="Hemolysin-typ_Ca-bd_CS"/>
</dbReference>
<dbReference type="PRINTS" id="PR00313">
    <property type="entry name" value="CABNDNGRPT"/>
</dbReference>
<feature type="non-terminal residue" evidence="4">
    <location>
        <position position="1"/>
    </location>
</feature>
<dbReference type="PANTHER" id="PTHR38340">
    <property type="entry name" value="S-LAYER PROTEIN"/>
    <property type="match status" value="1"/>
</dbReference>
<feature type="region of interest" description="Disordered" evidence="3">
    <location>
        <begin position="142"/>
        <end position="191"/>
    </location>
</feature>
<evidence type="ECO:0000313" key="4">
    <source>
        <dbReference type="EMBL" id="MCC8431471.1"/>
    </source>
</evidence>
<dbReference type="InterPro" id="IPR011049">
    <property type="entry name" value="Serralysin-like_metalloprot_C"/>
</dbReference>
<accession>A0ABS8KZE8</accession>
<sequence length="300" mass="30150">IYGAAGNDTLSGDHGSDRLYGEEGNDTLSGGGGADHLFGDDGNDTLTGGGGNDRLVGGTGADAMSGGLGNDVYYVDDAGDVVTEVAGEGIDSIYTSVNLTLTAGQEIESLWANAGATGLVLGGNDFNNRIYGAAGNDTLSGDHGSDRLYGEEGNDTLSGGGGADHLFGDGGNDTLNGGHGNDRLNGGTGMDQLTGGAERDTFIFNAPLDGATNVDTIMDYVVADDSIYLHQTYFDGLAMGKLRASAFALDSATGSAAQIVYDTTTGALSYDSNGALAGGATQFAIIHGAPTLSANEFLIV</sequence>
<dbReference type="PROSITE" id="PS00330">
    <property type="entry name" value="HEMOLYSIN_CALCIUM"/>
    <property type="match status" value="5"/>
</dbReference>
<dbReference type="PANTHER" id="PTHR38340:SF1">
    <property type="entry name" value="S-LAYER PROTEIN"/>
    <property type="match status" value="1"/>
</dbReference>
<evidence type="ECO:0000256" key="3">
    <source>
        <dbReference type="SAM" id="MobiDB-lite"/>
    </source>
</evidence>
<reference evidence="4 5" key="1">
    <citation type="submission" date="2021-11" db="EMBL/GenBank/DDBJ databases">
        <authorList>
            <person name="Lee D.-H."/>
            <person name="Kim S.-B."/>
        </authorList>
    </citation>
    <scope>NUCLEOTIDE SEQUENCE [LARGE SCALE GENOMIC DNA]</scope>
    <source>
        <strain evidence="4 5">KCTC 52223</strain>
    </source>
</reference>
<dbReference type="Pfam" id="PF00353">
    <property type="entry name" value="HemolysinCabind"/>
    <property type="match status" value="4"/>
</dbReference>
<dbReference type="RefSeq" id="WP_268990798.1">
    <property type="nucleotide sequence ID" value="NZ_JAJISD010000010.1"/>
</dbReference>
<name>A0ABS8KZE8_9HYPH</name>
<protein>
    <submittedName>
        <fullName evidence="4">Calcium-binding protein</fullName>
    </submittedName>
</protein>
<gene>
    <name evidence="4" type="ORF">LJ725_21060</name>
</gene>
<keyword evidence="5" id="KW-1185">Reference proteome</keyword>
<comment type="caution">
    <text evidence="4">The sequence shown here is derived from an EMBL/GenBank/DDBJ whole genome shotgun (WGS) entry which is preliminary data.</text>
</comment>
<feature type="region of interest" description="Disordered" evidence="3">
    <location>
        <begin position="1"/>
        <end position="53"/>
    </location>
</feature>
<dbReference type="SUPFAM" id="SSF51120">
    <property type="entry name" value="beta-Roll"/>
    <property type="match status" value="2"/>
</dbReference>
<evidence type="ECO:0000256" key="2">
    <source>
        <dbReference type="ARBA" id="ARBA00022525"/>
    </source>
</evidence>
<dbReference type="Proteomes" id="UP001198862">
    <property type="component" value="Unassembled WGS sequence"/>
</dbReference>
<organism evidence="4 5">
    <name type="scientific">Reyranella aquatilis</name>
    <dbReference type="NCBI Taxonomy" id="2035356"/>
    <lineage>
        <taxon>Bacteria</taxon>
        <taxon>Pseudomonadati</taxon>
        <taxon>Pseudomonadota</taxon>
        <taxon>Alphaproteobacteria</taxon>
        <taxon>Hyphomicrobiales</taxon>
        <taxon>Reyranellaceae</taxon>
        <taxon>Reyranella</taxon>
    </lineage>
</organism>